<organism evidence="1">
    <name type="scientific">Methyloraptor flagellatus</name>
    <dbReference type="NCBI Taxonomy" id="3162530"/>
    <lineage>
        <taxon>Bacteria</taxon>
        <taxon>Pseudomonadati</taxon>
        <taxon>Pseudomonadota</taxon>
        <taxon>Alphaproteobacteria</taxon>
        <taxon>Hyphomicrobiales</taxon>
        <taxon>Ancalomicrobiaceae</taxon>
        <taxon>Methyloraptor</taxon>
    </lineage>
</organism>
<name>A0AAU7XA16_9HYPH</name>
<dbReference type="KEGG" id="mflg:ABS361_00255"/>
<gene>
    <name evidence="1" type="ORF">ABS361_00255</name>
</gene>
<sequence length="104" mass="11241">MMDSRSLPLSQRVANTVDALPEDTERKRIVEAIDAIAPATPSHIARSLEADTHGSTVTVDPTWLADTLNSFAQDGLIQVSPIADGTDVQVSLTPMAKRVFQLKK</sequence>
<dbReference type="EMBL" id="CP158568">
    <property type="protein sequence ID" value="XBY44780.1"/>
    <property type="molecule type" value="Genomic_DNA"/>
</dbReference>
<proteinExistence type="predicted"/>
<evidence type="ECO:0008006" key="2">
    <source>
        <dbReference type="Google" id="ProtNLM"/>
    </source>
</evidence>
<dbReference type="RefSeq" id="WP_407049872.1">
    <property type="nucleotide sequence ID" value="NZ_CP158568.1"/>
</dbReference>
<dbReference type="AlphaFoldDB" id="A0AAU7XA16"/>
<reference evidence="1" key="1">
    <citation type="submission" date="2024-06" db="EMBL/GenBank/DDBJ databases">
        <title>Methylostella associata gen. nov., sp. nov., a novel Ancalomicrobiaceae-affiliated facultatively methylotrophic bacteria that feed on methanotrophs of the genus Methylococcus.</title>
        <authorList>
            <person name="Saltykova V."/>
            <person name="Danilova O.V."/>
            <person name="Oshkin I.Y."/>
            <person name="Belova S.E."/>
            <person name="Pimenov N.V."/>
            <person name="Dedysh S.N."/>
        </authorList>
    </citation>
    <scope>NUCLEOTIDE SEQUENCE</scope>
    <source>
        <strain evidence="1">S20</strain>
    </source>
</reference>
<evidence type="ECO:0000313" key="1">
    <source>
        <dbReference type="EMBL" id="XBY44780.1"/>
    </source>
</evidence>
<accession>A0AAU7XA16</accession>
<protein>
    <recommendedName>
        <fullName evidence="2">DUF3253 domain-containing protein</fullName>
    </recommendedName>
</protein>